<dbReference type="Gene3D" id="1.25.40.20">
    <property type="entry name" value="Ankyrin repeat-containing domain"/>
    <property type="match status" value="1"/>
</dbReference>
<keyword evidence="2 3" id="KW-0040">ANK repeat</keyword>
<dbReference type="InterPro" id="IPR036770">
    <property type="entry name" value="Ankyrin_rpt-contain_sf"/>
</dbReference>
<name>A0A2T9ZJF6_9FUNG</name>
<gene>
    <name evidence="4" type="ORF">BB560_000748</name>
</gene>
<accession>A0A2T9ZJF6</accession>
<sequence length="145" mass="16272">MSENIWLAIAEDNFETVKDFIETKKYTANSKDDNGYSPMHAAASYKNLDMLMYLINNKGDPRITDNDGDTPLHFCEEIECAKLLIESGADPKALNNEGKTESLTKIMNYIVANSKDLDLNDEDAIKSLVSQYLLDNIGPSEEKKD</sequence>
<proteinExistence type="predicted"/>
<organism evidence="4 5">
    <name type="scientific">Smittium megazygosporum</name>
    <dbReference type="NCBI Taxonomy" id="133381"/>
    <lineage>
        <taxon>Eukaryota</taxon>
        <taxon>Fungi</taxon>
        <taxon>Fungi incertae sedis</taxon>
        <taxon>Zoopagomycota</taxon>
        <taxon>Kickxellomycotina</taxon>
        <taxon>Harpellomycetes</taxon>
        <taxon>Harpellales</taxon>
        <taxon>Legeriomycetaceae</taxon>
        <taxon>Smittium</taxon>
    </lineage>
</organism>
<dbReference type="PROSITE" id="PS50297">
    <property type="entry name" value="ANK_REP_REGION"/>
    <property type="match status" value="1"/>
</dbReference>
<evidence type="ECO:0000256" key="1">
    <source>
        <dbReference type="ARBA" id="ARBA00022737"/>
    </source>
</evidence>
<keyword evidence="5" id="KW-1185">Reference proteome</keyword>
<dbReference type="InterPro" id="IPR002110">
    <property type="entry name" value="Ankyrin_rpt"/>
</dbReference>
<dbReference type="AlphaFoldDB" id="A0A2T9ZJF6"/>
<dbReference type="SMART" id="SM00248">
    <property type="entry name" value="ANK"/>
    <property type="match status" value="2"/>
</dbReference>
<dbReference type="PROSITE" id="PS50088">
    <property type="entry name" value="ANK_REPEAT"/>
    <property type="match status" value="1"/>
</dbReference>
<protein>
    <submittedName>
        <fullName evidence="4">Uncharacterized protein</fullName>
    </submittedName>
</protein>
<evidence type="ECO:0000256" key="3">
    <source>
        <dbReference type="PROSITE-ProRule" id="PRU00023"/>
    </source>
</evidence>
<evidence type="ECO:0000256" key="2">
    <source>
        <dbReference type="ARBA" id="ARBA00023043"/>
    </source>
</evidence>
<dbReference type="STRING" id="133381.A0A2T9ZJF6"/>
<dbReference type="Proteomes" id="UP000245609">
    <property type="component" value="Unassembled WGS sequence"/>
</dbReference>
<dbReference type="SUPFAM" id="SSF48403">
    <property type="entry name" value="Ankyrin repeat"/>
    <property type="match status" value="1"/>
</dbReference>
<dbReference type="PANTHER" id="PTHR24171">
    <property type="entry name" value="ANKYRIN REPEAT DOMAIN-CONTAINING PROTEIN 39-RELATED"/>
    <property type="match status" value="1"/>
</dbReference>
<dbReference type="Pfam" id="PF12796">
    <property type="entry name" value="Ank_2"/>
    <property type="match status" value="1"/>
</dbReference>
<dbReference type="PANTHER" id="PTHR24171:SF9">
    <property type="entry name" value="ANKYRIN REPEAT DOMAIN-CONTAINING PROTEIN 39"/>
    <property type="match status" value="1"/>
</dbReference>
<reference evidence="4 5" key="1">
    <citation type="journal article" date="2018" name="MBio">
        <title>Comparative Genomics Reveals the Core Gene Toolbox for the Fungus-Insect Symbiosis.</title>
        <authorList>
            <person name="Wang Y."/>
            <person name="Stata M."/>
            <person name="Wang W."/>
            <person name="Stajich J.E."/>
            <person name="White M.M."/>
            <person name="Moncalvo J.M."/>
        </authorList>
    </citation>
    <scope>NUCLEOTIDE SEQUENCE [LARGE SCALE GENOMIC DNA]</scope>
    <source>
        <strain evidence="4 5">SC-DP-2</strain>
    </source>
</reference>
<evidence type="ECO:0000313" key="5">
    <source>
        <dbReference type="Proteomes" id="UP000245609"/>
    </source>
</evidence>
<comment type="caution">
    <text evidence="4">The sequence shown here is derived from an EMBL/GenBank/DDBJ whole genome shotgun (WGS) entry which is preliminary data.</text>
</comment>
<keyword evidence="1" id="KW-0677">Repeat</keyword>
<dbReference type="OrthoDB" id="19174at2759"/>
<evidence type="ECO:0000313" key="4">
    <source>
        <dbReference type="EMBL" id="PVV04743.1"/>
    </source>
</evidence>
<dbReference type="EMBL" id="MBFS01000085">
    <property type="protein sequence ID" value="PVV04743.1"/>
    <property type="molecule type" value="Genomic_DNA"/>
</dbReference>
<feature type="repeat" description="ANK" evidence="3">
    <location>
        <begin position="34"/>
        <end position="66"/>
    </location>
</feature>